<sequence>MSASIKEFDIWVELDEYDAMEKQNLDEDFCNVIICYPDGSRITLNIWSENYLHNQINNLDWIDKQVAILPDIVVRNFNSDSIRQAITNLVNNYSWLEGRG</sequence>
<accession>A0A8J7LFY5</accession>
<dbReference type="RefSeq" id="WP_214434473.1">
    <property type="nucleotide sequence ID" value="NZ_CAWPUQ010000121.1"/>
</dbReference>
<comment type="caution">
    <text evidence="1">The sequence shown here is derived from an EMBL/GenBank/DDBJ whole genome shotgun (WGS) entry which is preliminary data.</text>
</comment>
<proteinExistence type="predicted"/>
<name>A0A8J7LFY5_9NOST</name>
<evidence type="ECO:0000313" key="2">
    <source>
        <dbReference type="Proteomes" id="UP000662314"/>
    </source>
</evidence>
<keyword evidence="2" id="KW-1185">Reference proteome</keyword>
<organism evidence="1 2">
    <name type="scientific">Dendronalium phyllosphericum CENA369</name>
    <dbReference type="NCBI Taxonomy" id="1725256"/>
    <lineage>
        <taxon>Bacteria</taxon>
        <taxon>Bacillati</taxon>
        <taxon>Cyanobacteriota</taxon>
        <taxon>Cyanophyceae</taxon>
        <taxon>Nostocales</taxon>
        <taxon>Nostocaceae</taxon>
        <taxon>Dendronalium</taxon>
        <taxon>Dendronalium phyllosphericum</taxon>
    </lineage>
</organism>
<dbReference type="Proteomes" id="UP000662314">
    <property type="component" value="Unassembled WGS sequence"/>
</dbReference>
<reference evidence="1 2" key="1">
    <citation type="journal article" date="2021" name="Int. J. Syst. Evol. Microbiol.">
        <title>Amazonocrinis nigriterrae gen. nov., sp. nov., Atlanticothrix silvestris gen. nov., sp. nov. and Dendronalium phyllosphericum gen. nov., sp. nov., nostocacean cyanobacteria from Brazilian environments.</title>
        <authorList>
            <person name="Alvarenga D.O."/>
            <person name="Andreote A.P.D."/>
            <person name="Branco L.H.Z."/>
            <person name="Delbaje E."/>
            <person name="Cruz R.B."/>
            <person name="Varani A.M."/>
            <person name="Fiore M.F."/>
        </authorList>
    </citation>
    <scope>NUCLEOTIDE SEQUENCE [LARGE SCALE GENOMIC DNA]</scope>
    <source>
        <strain evidence="1 2">CENA369</strain>
    </source>
</reference>
<dbReference type="AlphaFoldDB" id="A0A8J7LFY5"/>
<evidence type="ECO:0000313" key="1">
    <source>
        <dbReference type="EMBL" id="MBH8575711.1"/>
    </source>
</evidence>
<protein>
    <submittedName>
        <fullName evidence="1">Uncharacterized protein</fullName>
    </submittedName>
</protein>
<dbReference type="EMBL" id="JAECZA010000203">
    <property type="protein sequence ID" value="MBH8575711.1"/>
    <property type="molecule type" value="Genomic_DNA"/>
</dbReference>
<gene>
    <name evidence="1" type="ORF">I8752_22425</name>
</gene>